<feature type="non-terminal residue" evidence="1">
    <location>
        <position position="103"/>
    </location>
</feature>
<protein>
    <submittedName>
        <fullName evidence="1">Uncharacterized protein</fullName>
    </submittedName>
</protein>
<evidence type="ECO:0000313" key="1">
    <source>
        <dbReference type="EMBL" id="CAI0410149.1"/>
    </source>
</evidence>
<proteinExistence type="predicted"/>
<gene>
    <name evidence="1" type="ORF">LITE_LOCUS14635</name>
</gene>
<sequence length="103" mass="12394">MLLCRTRPLVRRKRSRRNHLLRRRKLEVQVLRVVLQLLLQKPMFQYRPLRSLLDILCQPNRRILTLEILMASVSICRQQHFSLCHNIQCYLSVAILIIYECSP</sequence>
<name>A0AAV0JLI6_9ROSI</name>
<organism evidence="1 2">
    <name type="scientific">Linum tenue</name>
    <dbReference type="NCBI Taxonomy" id="586396"/>
    <lineage>
        <taxon>Eukaryota</taxon>
        <taxon>Viridiplantae</taxon>
        <taxon>Streptophyta</taxon>
        <taxon>Embryophyta</taxon>
        <taxon>Tracheophyta</taxon>
        <taxon>Spermatophyta</taxon>
        <taxon>Magnoliopsida</taxon>
        <taxon>eudicotyledons</taxon>
        <taxon>Gunneridae</taxon>
        <taxon>Pentapetalae</taxon>
        <taxon>rosids</taxon>
        <taxon>fabids</taxon>
        <taxon>Malpighiales</taxon>
        <taxon>Linaceae</taxon>
        <taxon>Linum</taxon>
    </lineage>
</organism>
<keyword evidence="2" id="KW-1185">Reference proteome</keyword>
<evidence type="ECO:0000313" key="2">
    <source>
        <dbReference type="Proteomes" id="UP001154282"/>
    </source>
</evidence>
<dbReference type="Proteomes" id="UP001154282">
    <property type="component" value="Unassembled WGS sequence"/>
</dbReference>
<dbReference type="AlphaFoldDB" id="A0AAV0JLI6"/>
<reference evidence="1" key="1">
    <citation type="submission" date="2022-08" db="EMBL/GenBank/DDBJ databases">
        <authorList>
            <person name="Gutierrez-Valencia J."/>
        </authorList>
    </citation>
    <scope>NUCLEOTIDE SEQUENCE</scope>
</reference>
<comment type="caution">
    <text evidence="1">The sequence shown here is derived from an EMBL/GenBank/DDBJ whole genome shotgun (WGS) entry which is preliminary data.</text>
</comment>
<accession>A0AAV0JLI6</accession>
<dbReference type="EMBL" id="CAMGYJ010000005">
    <property type="protein sequence ID" value="CAI0410149.1"/>
    <property type="molecule type" value="Genomic_DNA"/>
</dbReference>